<proteinExistence type="predicted"/>
<reference evidence="3" key="1">
    <citation type="submission" date="2022-10" db="EMBL/GenBank/DDBJ databases">
        <title>The complete genomes of actinobacterial strains from the NBC collection.</title>
        <authorList>
            <person name="Joergensen T.S."/>
            <person name="Alvarez Arevalo M."/>
            <person name="Sterndorff E.B."/>
            <person name="Faurdal D."/>
            <person name="Vuksanovic O."/>
            <person name="Mourched A.-S."/>
            <person name="Charusanti P."/>
            <person name="Shaw S."/>
            <person name="Blin K."/>
            <person name="Weber T."/>
        </authorList>
    </citation>
    <scope>NUCLEOTIDE SEQUENCE</scope>
    <source>
        <strain evidence="3">NBC_00060</strain>
    </source>
</reference>
<gene>
    <name evidence="3" type="ORF">OHV25_36120</name>
</gene>
<dbReference type="InterPro" id="IPR004401">
    <property type="entry name" value="YbaB/EbfC"/>
</dbReference>
<feature type="compositionally biased region" description="Basic and acidic residues" evidence="2">
    <location>
        <begin position="146"/>
        <end position="155"/>
    </location>
</feature>
<evidence type="ECO:0000256" key="2">
    <source>
        <dbReference type="SAM" id="MobiDB-lite"/>
    </source>
</evidence>
<evidence type="ECO:0000313" key="3">
    <source>
        <dbReference type="EMBL" id="WTU44637.1"/>
    </source>
</evidence>
<dbReference type="EMBL" id="CP108253">
    <property type="protein sequence ID" value="WTU44637.1"/>
    <property type="molecule type" value="Genomic_DNA"/>
</dbReference>
<feature type="region of interest" description="Disordered" evidence="2">
    <location>
        <begin position="133"/>
        <end position="155"/>
    </location>
</feature>
<dbReference type="SUPFAM" id="SSF82607">
    <property type="entry name" value="YbaB-like"/>
    <property type="match status" value="1"/>
</dbReference>
<evidence type="ECO:0000256" key="1">
    <source>
        <dbReference type="SAM" id="Coils"/>
    </source>
</evidence>
<feature type="coiled-coil region" evidence="1">
    <location>
        <begin position="1"/>
        <end position="28"/>
    </location>
</feature>
<dbReference type="Gene3D" id="3.30.1310.10">
    <property type="entry name" value="Nucleoid-associated protein YbaB-like domain"/>
    <property type="match status" value="1"/>
</dbReference>
<keyword evidence="1" id="KW-0175">Coiled coil</keyword>
<dbReference type="InterPro" id="IPR036894">
    <property type="entry name" value="YbaB-like_sf"/>
</dbReference>
<dbReference type="AlphaFoldDB" id="A0AAU2H980"/>
<protein>
    <submittedName>
        <fullName evidence="3">YbaB/EbfC family nucleoid-associated protein</fullName>
    </submittedName>
</protein>
<accession>A0AAU2H980</accession>
<dbReference type="GO" id="GO:0003677">
    <property type="term" value="F:DNA binding"/>
    <property type="evidence" value="ECO:0007669"/>
    <property type="project" value="InterPro"/>
</dbReference>
<organism evidence="3">
    <name type="scientific">Streptomyces sp. NBC_00060</name>
    <dbReference type="NCBI Taxonomy" id="2975636"/>
    <lineage>
        <taxon>Bacteria</taxon>
        <taxon>Bacillati</taxon>
        <taxon>Actinomycetota</taxon>
        <taxon>Actinomycetes</taxon>
        <taxon>Kitasatosporales</taxon>
        <taxon>Streptomycetaceae</taxon>
        <taxon>Streptomyces</taxon>
    </lineage>
</organism>
<name>A0AAU2H980_9ACTN</name>
<dbReference type="Pfam" id="PF02575">
    <property type="entry name" value="YbaB_DNA_bd"/>
    <property type="match status" value="1"/>
</dbReference>
<sequence>MASLEQQLEEAMADLAAHTRRVQEMQAELATVTGSATSRGRLVSATVDSGGRLTDLKFHTEEFRTLPPAQLADLVKSTVNEARDAVTAKVGKSVRPLVGEQGDLAQGLFGGSGIEDLLAPLRAMRPDGLAAGLLGETAPAGRSAARRRDEEEFDA</sequence>